<dbReference type="Proteomes" id="UP000245375">
    <property type="component" value="Unassembled WGS sequence"/>
</dbReference>
<evidence type="ECO:0000256" key="1">
    <source>
        <dbReference type="ARBA" id="ARBA00022729"/>
    </source>
</evidence>
<reference evidence="4 5" key="1">
    <citation type="submission" date="2018-05" db="EMBL/GenBank/DDBJ databases">
        <title>Algibacter marinivivus sp. nov., isolated from sample around a algae.</title>
        <authorList>
            <person name="Zhong X."/>
        </authorList>
    </citation>
    <scope>NUCLEOTIDE SEQUENCE [LARGE SCALE GENOMIC DNA]</scope>
    <source>
        <strain evidence="4 5">ZY111</strain>
    </source>
</reference>
<dbReference type="AlphaFoldDB" id="A0A2U2X827"/>
<gene>
    <name evidence="4" type="ORF">DIS18_05060</name>
</gene>
<organism evidence="4 5">
    <name type="scientific">Algibacter marinivivus</name>
    <dbReference type="NCBI Taxonomy" id="2100723"/>
    <lineage>
        <taxon>Bacteria</taxon>
        <taxon>Pseudomonadati</taxon>
        <taxon>Bacteroidota</taxon>
        <taxon>Flavobacteriia</taxon>
        <taxon>Flavobacteriales</taxon>
        <taxon>Flavobacteriaceae</taxon>
        <taxon>Algibacter</taxon>
    </lineage>
</organism>
<protein>
    <recommendedName>
        <fullName evidence="3">Secretion system C-terminal sorting domain-containing protein</fullName>
    </recommendedName>
</protein>
<dbReference type="InterPro" id="IPR026444">
    <property type="entry name" value="Secre_tail"/>
</dbReference>
<dbReference type="Pfam" id="PF18962">
    <property type="entry name" value="Por_Secre_tail"/>
    <property type="match status" value="1"/>
</dbReference>
<accession>A0A2U2X827</accession>
<sequence>MKKITLLFLFLTVSLGYSQVVLEDFEGAAPTVNLTNGLGSATITTDPVAGPNGNVLEIVSAATGEAWQQADLIMQNNLIDLTTTKTVDVDIYSTTAINILARGEDKVFNTAPVTAADMMHNGTGWETLTFNFNVPKDGQSAANGEYSQISFFTCWVGNNAGNNATNDNWNDATSGITFYVDNITAVAGTALPIPTCTDGIQNQDETGIDCGGSTCPACPVPPTTPAPTPPARPVADVVSIYSDAYAPGITFDAFDADWCGSPAYTEVMISGNNTLQKNAGIVCHGINFESDRQDLSGFTHLHFDFYTTDTDLTGDVFNTKLVDWGFAPTGATQTALEVNINTGTSPAIVANMWISVDMDITTLGGSVGGNLTRTDVAEFGITTAMVDNVWYDNIYLHKNTLLSTEDFNKITFNVYPNPSQNNWTIKTANVQMETISVFDVLGKQVLTLSPDASEVKVDASNLKSGLYFAQIKTESSINSIKLIKE</sequence>
<evidence type="ECO:0000313" key="4">
    <source>
        <dbReference type="EMBL" id="PWH83924.1"/>
    </source>
</evidence>
<evidence type="ECO:0000256" key="2">
    <source>
        <dbReference type="SAM" id="SignalP"/>
    </source>
</evidence>
<reference evidence="5" key="2">
    <citation type="submission" date="2018-05" db="EMBL/GenBank/DDBJ databases">
        <title>Algibacter marinivivus sp. nov., isolated from sample around a algae.</title>
        <authorList>
            <person name="Lu D."/>
        </authorList>
    </citation>
    <scope>NUCLEOTIDE SEQUENCE [LARGE SCALE GENOMIC DNA]</scope>
    <source>
        <strain evidence="5">ZY111</strain>
    </source>
</reference>
<dbReference type="InterPro" id="IPR008979">
    <property type="entry name" value="Galactose-bd-like_sf"/>
</dbReference>
<keyword evidence="1 2" id="KW-0732">Signal</keyword>
<keyword evidence="5" id="KW-1185">Reference proteome</keyword>
<dbReference type="EMBL" id="QFRI01000001">
    <property type="protein sequence ID" value="PWH83924.1"/>
    <property type="molecule type" value="Genomic_DNA"/>
</dbReference>
<dbReference type="OrthoDB" id="5381604at2"/>
<dbReference type="SUPFAM" id="SSF49785">
    <property type="entry name" value="Galactose-binding domain-like"/>
    <property type="match status" value="1"/>
</dbReference>
<name>A0A2U2X827_9FLAO</name>
<feature type="domain" description="Secretion system C-terminal sorting" evidence="3">
    <location>
        <begin position="414"/>
        <end position="482"/>
    </location>
</feature>
<proteinExistence type="predicted"/>
<feature type="chain" id="PRO_5015618993" description="Secretion system C-terminal sorting domain-containing protein" evidence="2">
    <location>
        <begin position="19"/>
        <end position="485"/>
    </location>
</feature>
<dbReference type="NCBIfam" id="TIGR04183">
    <property type="entry name" value="Por_Secre_tail"/>
    <property type="match status" value="1"/>
</dbReference>
<feature type="signal peptide" evidence="2">
    <location>
        <begin position="1"/>
        <end position="18"/>
    </location>
</feature>
<evidence type="ECO:0000313" key="5">
    <source>
        <dbReference type="Proteomes" id="UP000245375"/>
    </source>
</evidence>
<dbReference type="RefSeq" id="WP_109351929.1">
    <property type="nucleotide sequence ID" value="NZ_QFRI01000001.1"/>
</dbReference>
<evidence type="ECO:0000259" key="3">
    <source>
        <dbReference type="Pfam" id="PF18962"/>
    </source>
</evidence>
<reference evidence="5" key="3">
    <citation type="submission" date="2018-05" db="EMBL/GenBank/DDBJ databases">
        <authorList>
            <person name="Lu D."/>
        </authorList>
    </citation>
    <scope>NUCLEOTIDE SEQUENCE [LARGE SCALE GENOMIC DNA]</scope>
    <source>
        <strain evidence="5">ZY111</strain>
    </source>
</reference>
<comment type="caution">
    <text evidence="4">The sequence shown here is derived from an EMBL/GenBank/DDBJ whole genome shotgun (WGS) entry which is preliminary data.</text>
</comment>